<dbReference type="OrthoDB" id="2985014at2759"/>
<dbReference type="Gene3D" id="1.20.1250.20">
    <property type="entry name" value="MFS general substrate transporter like domains"/>
    <property type="match status" value="2"/>
</dbReference>
<protein>
    <submittedName>
        <fullName evidence="7">SLC17A6_7_8</fullName>
    </submittedName>
</protein>
<name>A0A8S3T0G0_MYTED</name>
<dbReference type="EMBL" id="CAJPWZ010001844">
    <property type="protein sequence ID" value="CAG2225300.1"/>
    <property type="molecule type" value="Genomic_DNA"/>
</dbReference>
<dbReference type="SUPFAM" id="SSF103473">
    <property type="entry name" value="MFS general substrate transporter"/>
    <property type="match status" value="2"/>
</dbReference>
<dbReference type="GO" id="GO:0060076">
    <property type="term" value="C:excitatory synapse"/>
    <property type="evidence" value="ECO:0007669"/>
    <property type="project" value="TreeGrafter"/>
</dbReference>
<evidence type="ECO:0000256" key="5">
    <source>
        <dbReference type="SAM" id="MobiDB-lite"/>
    </source>
</evidence>
<dbReference type="Proteomes" id="UP000683360">
    <property type="component" value="Unassembled WGS sequence"/>
</dbReference>
<accession>A0A8S3T0G0</accession>
<comment type="caution">
    <text evidence="7">The sequence shown here is derived from an EMBL/GenBank/DDBJ whole genome shotgun (WGS) entry which is preliminary data.</text>
</comment>
<feature type="region of interest" description="Disordered" evidence="5">
    <location>
        <begin position="1"/>
        <end position="27"/>
    </location>
</feature>
<dbReference type="InterPro" id="IPR036259">
    <property type="entry name" value="MFS_trans_sf"/>
</dbReference>
<dbReference type="GO" id="GO:0035249">
    <property type="term" value="P:synaptic transmission, glutamatergic"/>
    <property type="evidence" value="ECO:0007669"/>
    <property type="project" value="TreeGrafter"/>
</dbReference>
<feature type="transmembrane region" description="Helical" evidence="6">
    <location>
        <begin position="60"/>
        <end position="88"/>
    </location>
</feature>
<dbReference type="GO" id="GO:0030672">
    <property type="term" value="C:synaptic vesicle membrane"/>
    <property type="evidence" value="ECO:0007669"/>
    <property type="project" value="TreeGrafter"/>
</dbReference>
<keyword evidence="8" id="KW-1185">Reference proteome</keyword>
<dbReference type="GO" id="GO:0050803">
    <property type="term" value="P:regulation of synapse structure or activity"/>
    <property type="evidence" value="ECO:0007669"/>
    <property type="project" value="TreeGrafter"/>
</dbReference>
<dbReference type="AlphaFoldDB" id="A0A8S3T0G0"/>
<keyword evidence="2 6" id="KW-0812">Transmembrane</keyword>
<dbReference type="PROSITE" id="PS00198">
    <property type="entry name" value="4FE4S_FER_1"/>
    <property type="match status" value="1"/>
</dbReference>
<dbReference type="GO" id="GO:0005313">
    <property type="term" value="F:L-glutamate transmembrane transporter activity"/>
    <property type="evidence" value="ECO:0007669"/>
    <property type="project" value="TreeGrafter"/>
</dbReference>
<comment type="subcellular location">
    <subcellularLocation>
        <location evidence="1">Membrane</location>
        <topology evidence="1">Multi-pass membrane protein</topology>
    </subcellularLocation>
</comment>
<proteinExistence type="predicted"/>
<sequence length="469" mass="53108">MVIKKLDSKTMDINSMDKKDMNEDNDDEDRAEMLSKHIMCGKCRPCRRSCPTVCYVPKRFIVTILTGIGMMLVYAMRTNLAVTVILILDFAPHTKVGTTQAMEAVWHLPTVQWDTREIGFLHAVFYIGYIITHIPGGYLTTIWASHRIFGGCILFSAVMNLLLPVFVEEVGYIGTCCLRGIQGMGEANLVHVQKKEGGFTVVAVRYLLIYGRLVHIQKKEGGLFLQCLQVRFTDLDLVHIQKKEGGLFLQCLQVRNLLIYVRLSPYTKEKSLEAYSGEYEYALSVDTSECGQYGYVLSVDTDECGLYVIRGVCIVWYFSWLCLVYEKPSHHTSISDEEYNYLCDAQGSDVIDYVNLKIPWAQILTSLPVIALCICHFARNWIFVFMLTNEPYYLNNFGFSIAESGSYSSIPHIVKVLVAFGSGYMADLLLLRCSPTVVRKLLTGIGKTAQTLVTLYLIRKNDCFTSSMY</sequence>
<feature type="compositionally biased region" description="Basic and acidic residues" evidence="5">
    <location>
        <begin position="1"/>
        <end position="22"/>
    </location>
</feature>
<dbReference type="PANTHER" id="PTHR11662">
    <property type="entry name" value="SOLUTE CARRIER FAMILY 17"/>
    <property type="match status" value="1"/>
</dbReference>
<evidence type="ECO:0000256" key="3">
    <source>
        <dbReference type="ARBA" id="ARBA00022989"/>
    </source>
</evidence>
<evidence type="ECO:0000313" key="7">
    <source>
        <dbReference type="EMBL" id="CAG2225300.1"/>
    </source>
</evidence>
<dbReference type="GO" id="GO:0005326">
    <property type="term" value="F:neurotransmitter transmembrane transporter activity"/>
    <property type="evidence" value="ECO:0007669"/>
    <property type="project" value="TreeGrafter"/>
</dbReference>
<dbReference type="InterPro" id="IPR050382">
    <property type="entry name" value="MFS_Na/Anion_cotransporter"/>
</dbReference>
<feature type="transmembrane region" description="Helical" evidence="6">
    <location>
        <begin position="148"/>
        <end position="167"/>
    </location>
</feature>
<evidence type="ECO:0000256" key="6">
    <source>
        <dbReference type="SAM" id="Phobius"/>
    </source>
</evidence>
<keyword evidence="4 6" id="KW-0472">Membrane</keyword>
<evidence type="ECO:0000256" key="2">
    <source>
        <dbReference type="ARBA" id="ARBA00022692"/>
    </source>
</evidence>
<evidence type="ECO:0000256" key="1">
    <source>
        <dbReference type="ARBA" id="ARBA00004141"/>
    </source>
</evidence>
<gene>
    <name evidence="7" type="ORF">MEDL_38430</name>
</gene>
<dbReference type="GO" id="GO:0098700">
    <property type="term" value="P:neurotransmitter loading into synaptic vesicle"/>
    <property type="evidence" value="ECO:0007669"/>
    <property type="project" value="TreeGrafter"/>
</dbReference>
<dbReference type="PANTHER" id="PTHR11662:SF399">
    <property type="entry name" value="FI19708P1-RELATED"/>
    <property type="match status" value="1"/>
</dbReference>
<dbReference type="InterPro" id="IPR017900">
    <property type="entry name" value="4Fe4S_Fe_S_CS"/>
</dbReference>
<evidence type="ECO:0000313" key="8">
    <source>
        <dbReference type="Proteomes" id="UP000683360"/>
    </source>
</evidence>
<evidence type="ECO:0000256" key="4">
    <source>
        <dbReference type="ARBA" id="ARBA00023136"/>
    </source>
</evidence>
<reference evidence="7" key="1">
    <citation type="submission" date="2021-03" db="EMBL/GenBank/DDBJ databases">
        <authorList>
            <person name="Bekaert M."/>
        </authorList>
    </citation>
    <scope>NUCLEOTIDE SEQUENCE</scope>
</reference>
<keyword evidence="3 6" id="KW-1133">Transmembrane helix</keyword>
<feature type="transmembrane region" description="Helical" evidence="6">
    <location>
        <begin position="118"/>
        <end position="136"/>
    </location>
</feature>
<organism evidence="7 8">
    <name type="scientific">Mytilus edulis</name>
    <name type="common">Blue mussel</name>
    <dbReference type="NCBI Taxonomy" id="6550"/>
    <lineage>
        <taxon>Eukaryota</taxon>
        <taxon>Metazoa</taxon>
        <taxon>Spiralia</taxon>
        <taxon>Lophotrochozoa</taxon>
        <taxon>Mollusca</taxon>
        <taxon>Bivalvia</taxon>
        <taxon>Autobranchia</taxon>
        <taxon>Pteriomorphia</taxon>
        <taxon>Mytilida</taxon>
        <taxon>Mytiloidea</taxon>
        <taxon>Mytilidae</taxon>
        <taxon>Mytilinae</taxon>
        <taxon>Mytilus</taxon>
    </lineage>
</organism>